<gene>
    <name evidence="2" type="ORF">SAMN05216167_101250</name>
</gene>
<keyword evidence="3" id="KW-1185">Reference proteome</keyword>
<dbReference type="AlphaFoldDB" id="A0A1I1FK13"/>
<accession>A0A1I1FK13</accession>
<dbReference type="EMBL" id="FOLQ01000001">
    <property type="protein sequence ID" value="SFB99644.1"/>
    <property type="molecule type" value="Genomic_DNA"/>
</dbReference>
<evidence type="ECO:0000313" key="3">
    <source>
        <dbReference type="Proteomes" id="UP000198598"/>
    </source>
</evidence>
<evidence type="ECO:0000313" key="2">
    <source>
        <dbReference type="EMBL" id="SFB99644.1"/>
    </source>
</evidence>
<dbReference type="STRING" id="662367.SAMN05216167_101250"/>
<name>A0A1I1FK13_9BACT</name>
<protein>
    <submittedName>
        <fullName evidence="2">Uncharacterized protein</fullName>
    </submittedName>
</protein>
<organism evidence="2 3">
    <name type="scientific">Spirosoma endophyticum</name>
    <dbReference type="NCBI Taxonomy" id="662367"/>
    <lineage>
        <taxon>Bacteria</taxon>
        <taxon>Pseudomonadati</taxon>
        <taxon>Bacteroidota</taxon>
        <taxon>Cytophagia</taxon>
        <taxon>Cytophagales</taxon>
        <taxon>Cytophagaceae</taxon>
        <taxon>Spirosoma</taxon>
    </lineage>
</organism>
<evidence type="ECO:0000256" key="1">
    <source>
        <dbReference type="SAM" id="MobiDB-lite"/>
    </source>
</evidence>
<feature type="region of interest" description="Disordered" evidence="1">
    <location>
        <begin position="133"/>
        <end position="152"/>
    </location>
</feature>
<proteinExistence type="predicted"/>
<reference evidence="2 3" key="1">
    <citation type="submission" date="2016-10" db="EMBL/GenBank/DDBJ databases">
        <authorList>
            <person name="de Groot N.N."/>
        </authorList>
    </citation>
    <scope>NUCLEOTIDE SEQUENCE [LARGE SCALE GENOMIC DNA]</scope>
    <source>
        <strain evidence="2 3">DSM 26130</strain>
    </source>
</reference>
<sequence>MVASGKSTLAMLLAAYMVEQASNQRLTLVVGDVQSALRLANQLNYWFLDIPETDTPIAVPLLGRSNRQAHCKGFYSSEEYQRHKARHQPHWAERWISPLCPLQSCLPDNVIAERFNGGVFVPGTEPCRQLHKMVKPKPKKSGSNNKPEEVPEKKASACPFIATCPQYQLYRDMPTAAIWITTPGAMGISPLPVHWDNRRLRLGELIHEQSDVVIFDEADTIIKWFDDQYAQEVKLTGGGKGLLDKITVPTEEYAIQYRTMARASRTQRWSGAERSGQQLVTSVLTLLDSVNDKANDDILTKWIAKRQFTPQTLFYRLARRIAGLREVDGPDVPQAIRQEHEQRTLEVMSVFSVLLEAEELTRVSGNQAAAALSIILLRIDATGNNALNPVMMQDCRLWILEHFPQTSTQLDKLREQIRSESQENSSNVFTEKDVDTIDSLAYRLQFVLTVTLLDNRARIIFYEWDSRPDNAALQGTSPNYRTNTSMQTILPVPLTGRQFGTYYARGEGNQSLSLFAYTNIGRCYVLNFHNLLTSLTGRRGSNVLALSGTSYLPDSTAFHVGRPHYVLLPHQEDSDAIAESLFAFLPQYDSNNKPIRISGTGQSKVLSRLEQMIGQLAGANGRGHLGQTLESLKQAGKLPDNQKNYTWDDRDRLLLFVNSYEQAKWVADKLRLQWPDQQSMIKYLVADNDEQTSENQVSLTKADKVFTVLRADIEQFARTGGRVLVAPLSAIGRGFNILNANGKAAFGAVYFLTRPYPHPHDTQAIAQEVNRRTLDWQQKTDFAAWQTDGLAGRAEAARRLATRYWQLVESRQYYSMLFDNEELLCYPRKDLAATTLGYIIQAVGRLLRGGVPFRAYFVDAAWGPVNAKTPGVADTPKTSLLTAMIQLLAEYVAGDAKNAEEMICQPLYGPLATAIVDNIVNFQWAPDKPTPTP</sequence>
<dbReference type="Proteomes" id="UP000198598">
    <property type="component" value="Unassembled WGS sequence"/>
</dbReference>